<dbReference type="Pfam" id="PF13460">
    <property type="entry name" value="NAD_binding_10"/>
    <property type="match status" value="1"/>
</dbReference>
<evidence type="ECO:0000313" key="2">
    <source>
        <dbReference type="EMBL" id="MEJ8643139.1"/>
    </source>
</evidence>
<proteinExistence type="predicted"/>
<dbReference type="Gene3D" id="3.90.25.10">
    <property type="entry name" value="UDP-galactose 4-epimerase, domain 1"/>
    <property type="match status" value="1"/>
</dbReference>
<feature type="domain" description="NAD(P)-binding" evidence="1">
    <location>
        <begin position="6"/>
        <end position="173"/>
    </location>
</feature>
<name>A0ABU8U5H3_9ACTN</name>
<dbReference type="Gene3D" id="3.40.50.720">
    <property type="entry name" value="NAD(P)-binding Rossmann-like Domain"/>
    <property type="match status" value="1"/>
</dbReference>
<accession>A0ABU8U5H3</accession>
<dbReference type="InterPro" id="IPR016040">
    <property type="entry name" value="NAD(P)-bd_dom"/>
</dbReference>
<evidence type="ECO:0000313" key="3">
    <source>
        <dbReference type="Proteomes" id="UP001382904"/>
    </source>
</evidence>
<protein>
    <submittedName>
        <fullName evidence="2">NAD(P)H-binding protein</fullName>
    </submittedName>
</protein>
<dbReference type="PANTHER" id="PTHR47129:SF1">
    <property type="entry name" value="NMRA-LIKE DOMAIN-CONTAINING PROTEIN"/>
    <property type="match status" value="1"/>
</dbReference>
<dbReference type="PANTHER" id="PTHR47129">
    <property type="entry name" value="QUINONE OXIDOREDUCTASE 2"/>
    <property type="match status" value="1"/>
</dbReference>
<organism evidence="2 3">
    <name type="scientific">Streptomyces caledonius</name>
    <dbReference type="NCBI Taxonomy" id="3134107"/>
    <lineage>
        <taxon>Bacteria</taxon>
        <taxon>Bacillati</taxon>
        <taxon>Actinomycetota</taxon>
        <taxon>Actinomycetes</taxon>
        <taxon>Kitasatosporales</taxon>
        <taxon>Streptomycetaceae</taxon>
        <taxon>Streptomyces</taxon>
    </lineage>
</organism>
<dbReference type="Proteomes" id="UP001382904">
    <property type="component" value="Unassembled WGS sequence"/>
</dbReference>
<sequence length="271" mass="27812">MLLVTGTSGGLGSLIARRLADAPDRPDVRFGTRAPDGPGQVRVDFDDPDSLDFAGVDTLLLISAGYGEDDQVIARHGAAIAAAERDGVGHIVYTSLTEAGDHLPYALPHRWTERRLRGSGAAWTVLRNGLYAELLGALAAPGPDGVITAPLGDGRLAAVAREDLAEVAVRVALAPDTHAGRVYELVGDRPLGGAELAEATGVRYAPASLAEARTALSGPGAEAYQVPMLVATYSAVAAGFLATPDQGTLPALLGRAPRPALAVYAASAARP</sequence>
<comment type="caution">
    <text evidence="2">The sequence shown here is derived from an EMBL/GenBank/DDBJ whole genome shotgun (WGS) entry which is preliminary data.</text>
</comment>
<evidence type="ECO:0000259" key="1">
    <source>
        <dbReference type="Pfam" id="PF13460"/>
    </source>
</evidence>
<reference evidence="2 3" key="1">
    <citation type="submission" date="2024-03" db="EMBL/GenBank/DDBJ databases">
        <title>Novel Streptomyces species of biotechnological and ecological value are a feature of Machair soil.</title>
        <authorList>
            <person name="Prole J.R."/>
            <person name="Goodfellow M."/>
            <person name="Allenby N."/>
            <person name="Ward A.C."/>
        </authorList>
    </citation>
    <scope>NUCLEOTIDE SEQUENCE [LARGE SCALE GENOMIC DNA]</scope>
    <source>
        <strain evidence="2 3">MS1.HAVA.3</strain>
    </source>
</reference>
<dbReference type="SUPFAM" id="SSF51735">
    <property type="entry name" value="NAD(P)-binding Rossmann-fold domains"/>
    <property type="match status" value="1"/>
</dbReference>
<dbReference type="InterPro" id="IPR036291">
    <property type="entry name" value="NAD(P)-bd_dom_sf"/>
</dbReference>
<dbReference type="EMBL" id="JBBKAM010000002">
    <property type="protein sequence ID" value="MEJ8643139.1"/>
    <property type="molecule type" value="Genomic_DNA"/>
</dbReference>
<gene>
    <name evidence="2" type="ORF">WKI68_20640</name>
</gene>
<dbReference type="InterPro" id="IPR052718">
    <property type="entry name" value="NmrA-type_oxidoreductase"/>
</dbReference>
<keyword evidence="3" id="KW-1185">Reference proteome</keyword>